<protein>
    <submittedName>
        <fullName evidence="2">Glyoxalase superfamily enzyme, possibly 3-demethylubiquinone-9 3-methyltransferase</fullName>
    </submittedName>
</protein>
<keyword evidence="2" id="KW-0489">Methyltransferase</keyword>
<dbReference type="PANTHER" id="PTHR33990">
    <property type="entry name" value="PROTEIN YJDN-RELATED"/>
    <property type="match status" value="1"/>
</dbReference>
<dbReference type="Gene3D" id="3.10.180.10">
    <property type="entry name" value="2,3-Dihydroxybiphenyl 1,2-Dioxygenase, domain 1"/>
    <property type="match status" value="1"/>
</dbReference>
<dbReference type="PANTHER" id="PTHR33990:SF4">
    <property type="entry name" value="PHNB-LIKE DOMAIN-CONTAINING PROTEIN"/>
    <property type="match status" value="1"/>
</dbReference>
<dbReference type="OrthoDB" id="9806473at2"/>
<dbReference type="InterPro" id="IPR029068">
    <property type="entry name" value="Glyas_Bleomycin-R_OHBP_Dase"/>
</dbReference>
<dbReference type="STRING" id="34004.SAMN04488021_10642"/>
<keyword evidence="2" id="KW-0830">Ubiquinone</keyword>
<name>A0A1I2YWH4_9RHOB</name>
<organism evidence="2 3">
    <name type="scientific">Paracoccus aminovorans</name>
    <dbReference type="NCBI Taxonomy" id="34004"/>
    <lineage>
        <taxon>Bacteria</taxon>
        <taxon>Pseudomonadati</taxon>
        <taxon>Pseudomonadota</taxon>
        <taxon>Alphaproteobacteria</taxon>
        <taxon>Rhodobacterales</taxon>
        <taxon>Paracoccaceae</taxon>
        <taxon>Paracoccus</taxon>
    </lineage>
</organism>
<accession>A0A1I2YWH4</accession>
<evidence type="ECO:0000313" key="3">
    <source>
        <dbReference type="Proteomes" id="UP000183635"/>
    </source>
</evidence>
<dbReference type="SUPFAM" id="SSF54593">
    <property type="entry name" value="Glyoxalase/Bleomycin resistance protein/Dihydroxybiphenyl dioxygenase"/>
    <property type="match status" value="1"/>
</dbReference>
<keyword evidence="3" id="KW-1185">Reference proteome</keyword>
<dbReference type="Pfam" id="PF06983">
    <property type="entry name" value="3-dmu-9_3-mt"/>
    <property type="match status" value="1"/>
</dbReference>
<dbReference type="InterPro" id="IPR028973">
    <property type="entry name" value="PhnB-like"/>
</dbReference>
<dbReference type="GO" id="GO:0032259">
    <property type="term" value="P:methylation"/>
    <property type="evidence" value="ECO:0007669"/>
    <property type="project" value="UniProtKB-KW"/>
</dbReference>
<dbReference type="CDD" id="cd06588">
    <property type="entry name" value="PhnB_like"/>
    <property type="match status" value="1"/>
</dbReference>
<dbReference type="Proteomes" id="UP000183635">
    <property type="component" value="Unassembled WGS sequence"/>
</dbReference>
<reference evidence="2 3" key="1">
    <citation type="submission" date="2016-10" db="EMBL/GenBank/DDBJ databases">
        <authorList>
            <person name="de Groot N.N."/>
        </authorList>
    </citation>
    <scope>NUCLEOTIDE SEQUENCE [LARGE SCALE GENOMIC DNA]</scope>
    <source>
        <strain evidence="2 3">DSM 8537</strain>
    </source>
</reference>
<dbReference type="EMBL" id="FOPU01000006">
    <property type="protein sequence ID" value="SFH29830.1"/>
    <property type="molecule type" value="Genomic_DNA"/>
</dbReference>
<evidence type="ECO:0000259" key="1">
    <source>
        <dbReference type="Pfam" id="PF06983"/>
    </source>
</evidence>
<dbReference type="AlphaFoldDB" id="A0A1I2YWH4"/>
<keyword evidence="2" id="KW-0808">Transferase</keyword>
<gene>
    <name evidence="2" type="ORF">SAMN04488021_10642</name>
</gene>
<dbReference type="RefSeq" id="WP_074966536.1">
    <property type="nucleotide sequence ID" value="NZ_CBCRYP010000008.1"/>
</dbReference>
<proteinExistence type="predicted"/>
<dbReference type="GO" id="GO:0008168">
    <property type="term" value="F:methyltransferase activity"/>
    <property type="evidence" value="ECO:0007669"/>
    <property type="project" value="UniProtKB-KW"/>
</dbReference>
<evidence type="ECO:0000313" key="2">
    <source>
        <dbReference type="EMBL" id="SFH29830.1"/>
    </source>
</evidence>
<sequence length="116" mass="12829">MRAVPQLMFQGDMEGALALWRRAFPDMVLRPGNPAEVEIAGQKLRLFDSPPMHGFGFTPAFSLLIVCDDADQVARLAEVLGEGGQVLMPLGRYDFSPCYAWVADPFGVSWQLMVEP</sequence>
<feature type="domain" description="PhnB-like" evidence="1">
    <location>
        <begin position="35"/>
        <end position="112"/>
    </location>
</feature>